<dbReference type="eggNOG" id="ENOG5032Y2Y">
    <property type="taxonomic scope" value="Bacteria"/>
</dbReference>
<dbReference type="EMBL" id="CP007035">
    <property type="protein sequence ID" value="AHF16987.1"/>
    <property type="molecule type" value="Genomic_DNA"/>
</dbReference>
<dbReference type="AlphaFoldDB" id="W0F1V1"/>
<keyword evidence="1" id="KW-0812">Transmembrane</keyword>
<organism evidence="2 3">
    <name type="scientific">Niabella soli DSM 19437</name>
    <dbReference type="NCBI Taxonomy" id="929713"/>
    <lineage>
        <taxon>Bacteria</taxon>
        <taxon>Pseudomonadati</taxon>
        <taxon>Bacteroidota</taxon>
        <taxon>Chitinophagia</taxon>
        <taxon>Chitinophagales</taxon>
        <taxon>Chitinophagaceae</taxon>
        <taxon>Niabella</taxon>
    </lineage>
</organism>
<feature type="transmembrane region" description="Helical" evidence="1">
    <location>
        <begin position="92"/>
        <end position="114"/>
    </location>
</feature>
<evidence type="ECO:0000313" key="2">
    <source>
        <dbReference type="EMBL" id="AHF16987.1"/>
    </source>
</evidence>
<keyword evidence="1" id="KW-0472">Membrane</keyword>
<feature type="transmembrane region" description="Helical" evidence="1">
    <location>
        <begin position="58"/>
        <end position="80"/>
    </location>
</feature>
<protein>
    <recommendedName>
        <fullName evidence="4">DUF1440 domain-containing protein</fullName>
    </recommendedName>
</protein>
<evidence type="ECO:0000256" key="1">
    <source>
        <dbReference type="SAM" id="Phobius"/>
    </source>
</evidence>
<dbReference type="KEGG" id="nso:NIASO_20955"/>
<sequence length="153" mass="16932">MKPLTRTIIKAGILAGTLDISAAFLHFYIVTGRNPLFVLQYIASGLAGKSAFESQAPMYLLGLLLHYCIAILFTLFFFFIYPKVGLLHKNKWITAVLYGSFVWCVMNLVIVPLSQIGTFPSKPSSIATSLLILILCIGLPLSVAANRYYKPQK</sequence>
<name>W0F1V1_9BACT</name>
<gene>
    <name evidence="2" type="ORF">NIASO_20955</name>
</gene>
<reference evidence="2 3" key="1">
    <citation type="submission" date="2013-12" db="EMBL/GenBank/DDBJ databases">
        <authorList>
            <consortium name="DOE Joint Genome Institute"/>
            <person name="Eisen J."/>
            <person name="Huntemann M."/>
            <person name="Han J."/>
            <person name="Chen A."/>
            <person name="Kyrpides N."/>
            <person name="Mavromatis K."/>
            <person name="Markowitz V."/>
            <person name="Palaniappan K."/>
            <person name="Ivanova N."/>
            <person name="Schaumberg A."/>
            <person name="Pati A."/>
            <person name="Liolios K."/>
            <person name="Nordberg H.P."/>
            <person name="Cantor M.N."/>
            <person name="Hua S.X."/>
            <person name="Woyke T."/>
        </authorList>
    </citation>
    <scope>NUCLEOTIDE SEQUENCE [LARGE SCALE GENOMIC DNA]</scope>
    <source>
        <strain evidence="3">DSM 19437</strain>
    </source>
</reference>
<dbReference type="STRING" id="929713.NIASO_20955"/>
<evidence type="ECO:0008006" key="4">
    <source>
        <dbReference type="Google" id="ProtNLM"/>
    </source>
</evidence>
<dbReference type="RefSeq" id="WP_008582430.1">
    <property type="nucleotide sequence ID" value="NZ_CP007035.1"/>
</dbReference>
<accession>W0F1V1</accession>
<dbReference type="Proteomes" id="UP000003586">
    <property type="component" value="Chromosome"/>
</dbReference>
<keyword evidence="1" id="KW-1133">Transmembrane helix</keyword>
<keyword evidence="3" id="KW-1185">Reference proteome</keyword>
<feature type="transmembrane region" description="Helical" evidence="1">
    <location>
        <begin position="7"/>
        <end position="29"/>
    </location>
</feature>
<feature type="transmembrane region" description="Helical" evidence="1">
    <location>
        <begin position="126"/>
        <end position="149"/>
    </location>
</feature>
<dbReference type="HOGENOM" id="CLU_135599_2_0_10"/>
<evidence type="ECO:0000313" key="3">
    <source>
        <dbReference type="Proteomes" id="UP000003586"/>
    </source>
</evidence>
<proteinExistence type="predicted"/>
<dbReference type="OrthoDB" id="7564746at2"/>